<reference evidence="1" key="2">
    <citation type="submission" date="2024-07" db="EMBL/GenBank/DDBJ databases">
        <title>Streptomyces haneummycinica sp. nov., a new antibiotic-producing actinobacterium isolated from marine sediment.</title>
        <authorList>
            <person name="Uemura M."/>
            <person name="Hamada M."/>
            <person name="Hirano S."/>
            <person name="Kobayashi K."/>
            <person name="Ohshiro T."/>
            <person name="Kobayashi T."/>
            <person name="Terahara T."/>
        </authorList>
    </citation>
    <scope>NUCLEOTIDE SEQUENCE</scope>
    <source>
        <strain evidence="1">KM77-8</strain>
    </source>
</reference>
<protein>
    <submittedName>
        <fullName evidence="1">Uncharacterized protein</fullName>
    </submittedName>
</protein>
<dbReference type="Pfam" id="PF01257">
    <property type="entry name" value="2Fe-2S_thioredx"/>
    <property type="match status" value="1"/>
</dbReference>
<accession>A0AAT9HIV3</accession>
<organism evidence="1">
    <name type="scientific">Streptomyces haneummycinicus</name>
    <dbReference type="NCBI Taxonomy" id="3074435"/>
    <lineage>
        <taxon>Bacteria</taxon>
        <taxon>Bacillati</taxon>
        <taxon>Actinomycetota</taxon>
        <taxon>Actinomycetes</taxon>
        <taxon>Kitasatosporales</taxon>
        <taxon>Streptomycetaceae</taxon>
        <taxon>Streptomyces</taxon>
    </lineage>
</organism>
<sequence>MATFYAMFSLRPRPSTVLHVCTDLACTAAGATRLCAEIESGLGPESECGWNAAPAWACANEHRRPW</sequence>
<dbReference type="InterPro" id="IPR036249">
    <property type="entry name" value="Thioredoxin-like_sf"/>
</dbReference>
<evidence type="ECO:0000313" key="1">
    <source>
        <dbReference type="EMBL" id="BFO17104.1"/>
    </source>
</evidence>
<dbReference type="EMBL" id="AP035768">
    <property type="protein sequence ID" value="BFO17104.1"/>
    <property type="molecule type" value="Genomic_DNA"/>
</dbReference>
<proteinExistence type="predicted"/>
<dbReference type="AlphaFoldDB" id="A0AAT9HIV3"/>
<dbReference type="SUPFAM" id="SSF52833">
    <property type="entry name" value="Thioredoxin-like"/>
    <property type="match status" value="1"/>
</dbReference>
<gene>
    <name evidence="1" type="ORF">SHKM778_34920</name>
</gene>
<name>A0AAT9HIV3_9ACTN</name>
<reference evidence="1" key="1">
    <citation type="submission" date="2024-06" db="EMBL/GenBank/DDBJ databases">
        <authorList>
            <consortium name="consrtm"/>
            <person name="Uemura M."/>
            <person name="Terahara T."/>
        </authorList>
    </citation>
    <scope>NUCLEOTIDE SEQUENCE</scope>
    <source>
        <strain evidence="1">KM77-8</strain>
    </source>
</reference>